<dbReference type="Proteomes" id="UP000554482">
    <property type="component" value="Unassembled WGS sequence"/>
</dbReference>
<name>A0A7J6W3F2_THATH</name>
<sequence>MFCRQPQGLISVSGLLFGKARPLIHWDSFTTLRILIFLLQGAQSKTLQHLHQSKSGKGSRQCETLALQSLTKEKGFKQDCMHWSKSF</sequence>
<evidence type="ECO:0000313" key="2">
    <source>
        <dbReference type="Proteomes" id="UP000554482"/>
    </source>
</evidence>
<accession>A0A7J6W3F2</accession>
<organism evidence="1 2">
    <name type="scientific">Thalictrum thalictroides</name>
    <name type="common">Rue-anemone</name>
    <name type="synonym">Anemone thalictroides</name>
    <dbReference type="NCBI Taxonomy" id="46969"/>
    <lineage>
        <taxon>Eukaryota</taxon>
        <taxon>Viridiplantae</taxon>
        <taxon>Streptophyta</taxon>
        <taxon>Embryophyta</taxon>
        <taxon>Tracheophyta</taxon>
        <taxon>Spermatophyta</taxon>
        <taxon>Magnoliopsida</taxon>
        <taxon>Ranunculales</taxon>
        <taxon>Ranunculaceae</taxon>
        <taxon>Thalictroideae</taxon>
        <taxon>Thalictrum</taxon>
    </lineage>
</organism>
<protein>
    <submittedName>
        <fullName evidence="1">Uncharacterized protein</fullName>
    </submittedName>
</protein>
<gene>
    <name evidence="1" type="ORF">FRX31_018511</name>
</gene>
<evidence type="ECO:0000313" key="1">
    <source>
        <dbReference type="EMBL" id="KAF5191904.1"/>
    </source>
</evidence>
<keyword evidence="2" id="KW-1185">Reference proteome</keyword>
<dbReference type="AlphaFoldDB" id="A0A7J6W3F2"/>
<reference evidence="1 2" key="1">
    <citation type="submission" date="2020-06" db="EMBL/GenBank/DDBJ databases">
        <title>Transcriptomic and genomic resources for Thalictrum thalictroides and T. hernandezii: Facilitating candidate gene discovery in an emerging model plant lineage.</title>
        <authorList>
            <person name="Arias T."/>
            <person name="Riano-Pachon D.M."/>
            <person name="Di Stilio V.S."/>
        </authorList>
    </citation>
    <scope>NUCLEOTIDE SEQUENCE [LARGE SCALE GENOMIC DNA]</scope>
    <source>
        <strain evidence="2">cv. WT478/WT964</strain>
        <tissue evidence="1">Leaves</tissue>
    </source>
</reference>
<dbReference type="EMBL" id="JABWDY010022205">
    <property type="protein sequence ID" value="KAF5191904.1"/>
    <property type="molecule type" value="Genomic_DNA"/>
</dbReference>
<proteinExistence type="predicted"/>
<comment type="caution">
    <text evidence="1">The sequence shown here is derived from an EMBL/GenBank/DDBJ whole genome shotgun (WGS) entry which is preliminary data.</text>
</comment>